<feature type="transmembrane region" description="Helical" evidence="1">
    <location>
        <begin position="20"/>
        <end position="45"/>
    </location>
</feature>
<accession>K4JR29</accession>
<keyword evidence="1" id="KW-0472">Membrane</keyword>
<keyword evidence="1" id="KW-0812">Transmembrane</keyword>
<proteinExistence type="predicted"/>
<evidence type="ECO:0000313" key="2">
    <source>
        <dbReference type="EMBL" id="AFU86745.1"/>
    </source>
</evidence>
<reference evidence="2 3" key="1">
    <citation type="journal article" date="2012" name="BMC Genomics">
        <title>The Caulobacter crescentus phage phiCbK: genomics of a canonical phage.</title>
        <authorList>
            <person name="Gill J.J."/>
            <person name="Berry J.D."/>
            <person name="Russell W.K."/>
            <person name="Lessor L."/>
            <person name="Escobar Garcia D.A."/>
            <person name="Hernandez D."/>
            <person name="Kane A."/>
            <person name="Keene J."/>
            <person name="Maddox M."/>
            <person name="Martin R."/>
            <person name="Mohan S."/>
            <person name="Thorn A.M."/>
            <person name="Russell D.H."/>
            <person name="Young R."/>
        </authorList>
    </citation>
    <scope>NUCLEOTIDE SEQUENCE [LARGE SCALE GENOMIC DNA]</scope>
</reference>
<dbReference type="Proteomes" id="UP000000461">
    <property type="component" value="Segment"/>
</dbReference>
<organism evidence="2 3">
    <name type="scientific">Caulobacter phage CcrRogue</name>
    <dbReference type="NCBI Taxonomy" id="2927986"/>
    <lineage>
        <taxon>Viruses</taxon>
        <taxon>Duplodnaviria</taxon>
        <taxon>Heunggongvirae</taxon>
        <taxon>Uroviricota</taxon>
        <taxon>Caudoviricetes</taxon>
        <taxon>Jeanschmidtviridae</taxon>
        <taxon>Poindextervirus</taxon>
        <taxon>Poindextervirus rogue</taxon>
    </lineage>
</organism>
<keyword evidence="1" id="KW-1133">Transmembrane helix</keyword>
<sequence>MTDIFDEVERRLNRKRPTFWLHRIAIVIIVVIGLLVVAGAAIQVFNPTLATQWQARQDAAYDRAYEEARRRGE</sequence>
<keyword evidence="3" id="KW-1185">Reference proteome</keyword>
<gene>
    <name evidence="2" type="ORF">CcrRogue_gp263</name>
</gene>
<protein>
    <submittedName>
        <fullName evidence="2">Uncharacterized protein</fullName>
    </submittedName>
</protein>
<name>K4JR29_9CAUD</name>
<evidence type="ECO:0000313" key="3">
    <source>
        <dbReference type="Proteomes" id="UP000000461"/>
    </source>
</evidence>
<evidence type="ECO:0000256" key="1">
    <source>
        <dbReference type="SAM" id="Phobius"/>
    </source>
</evidence>
<dbReference type="KEGG" id="vg:13996044"/>
<dbReference type="EMBL" id="JX100814">
    <property type="protein sequence ID" value="AFU86745.1"/>
    <property type="molecule type" value="Genomic_DNA"/>
</dbReference>